<name>A0A4C1W6Y6_EUMVA</name>
<feature type="region of interest" description="Disordered" evidence="1">
    <location>
        <begin position="1"/>
        <end position="24"/>
    </location>
</feature>
<evidence type="ECO:0000313" key="3">
    <source>
        <dbReference type="Proteomes" id="UP000299102"/>
    </source>
</evidence>
<evidence type="ECO:0000256" key="1">
    <source>
        <dbReference type="SAM" id="MobiDB-lite"/>
    </source>
</evidence>
<dbReference type="AlphaFoldDB" id="A0A4C1W6Y6"/>
<feature type="region of interest" description="Disordered" evidence="1">
    <location>
        <begin position="149"/>
        <end position="168"/>
    </location>
</feature>
<keyword evidence="3" id="KW-1185">Reference proteome</keyword>
<evidence type="ECO:0000313" key="2">
    <source>
        <dbReference type="EMBL" id="GBP46299.1"/>
    </source>
</evidence>
<reference evidence="2 3" key="1">
    <citation type="journal article" date="2019" name="Commun. Biol.">
        <title>The bagworm genome reveals a unique fibroin gene that provides high tensile strength.</title>
        <authorList>
            <person name="Kono N."/>
            <person name="Nakamura H."/>
            <person name="Ohtoshi R."/>
            <person name="Tomita M."/>
            <person name="Numata K."/>
            <person name="Arakawa K."/>
        </authorList>
    </citation>
    <scope>NUCLEOTIDE SEQUENCE [LARGE SCALE GENOMIC DNA]</scope>
</reference>
<protein>
    <submittedName>
        <fullName evidence="2">Uncharacterized protein</fullName>
    </submittedName>
</protein>
<accession>A0A4C1W6Y6</accession>
<feature type="compositionally biased region" description="Basic and acidic residues" evidence="1">
    <location>
        <begin position="1"/>
        <end position="12"/>
    </location>
</feature>
<gene>
    <name evidence="2" type="ORF">EVAR_30430_1</name>
</gene>
<dbReference type="Proteomes" id="UP000299102">
    <property type="component" value="Unassembled WGS sequence"/>
</dbReference>
<proteinExistence type="predicted"/>
<sequence length="168" mass="18886">MKSDSSDERARGEGSQPDLGRETVTRRICGPATVAAVCAVTKPSLEPRTLENLDYRIVHHRCLDAAVKIWAEWKLTPNLQLSGRCRSPYHHKQTKKVPIANSRRAGMPTRLRENHIVSDRKKYQSTIIFADFTRQARAKRVTLTNRPCARAAGPTSATLSQRPRCGRV</sequence>
<dbReference type="EMBL" id="BGZK01000480">
    <property type="protein sequence ID" value="GBP46299.1"/>
    <property type="molecule type" value="Genomic_DNA"/>
</dbReference>
<organism evidence="2 3">
    <name type="scientific">Eumeta variegata</name>
    <name type="common">Bagworm moth</name>
    <name type="synonym">Eumeta japonica</name>
    <dbReference type="NCBI Taxonomy" id="151549"/>
    <lineage>
        <taxon>Eukaryota</taxon>
        <taxon>Metazoa</taxon>
        <taxon>Ecdysozoa</taxon>
        <taxon>Arthropoda</taxon>
        <taxon>Hexapoda</taxon>
        <taxon>Insecta</taxon>
        <taxon>Pterygota</taxon>
        <taxon>Neoptera</taxon>
        <taxon>Endopterygota</taxon>
        <taxon>Lepidoptera</taxon>
        <taxon>Glossata</taxon>
        <taxon>Ditrysia</taxon>
        <taxon>Tineoidea</taxon>
        <taxon>Psychidae</taxon>
        <taxon>Oiketicinae</taxon>
        <taxon>Eumeta</taxon>
    </lineage>
</organism>
<comment type="caution">
    <text evidence="2">The sequence shown here is derived from an EMBL/GenBank/DDBJ whole genome shotgun (WGS) entry which is preliminary data.</text>
</comment>